<comment type="caution">
    <text evidence="3">The sequence shown here is derived from an EMBL/GenBank/DDBJ whole genome shotgun (WGS) entry which is preliminary data.</text>
</comment>
<evidence type="ECO:0000313" key="3">
    <source>
        <dbReference type="EMBL" id="NHC37746.1"/>
    </source>
</evidence>
<protein>
    <recommendedName>
        <fullName evidence="5">FHA domain containing protein</fullName>
    </recommendedName>
</protein>
<reference evidence="3 4" key="1">
    <citation type="journal article" date="2015" name="Genome Announc.">
        <title>Draft Genome Sequence of the Terrestrial Cyanobacterium Scytonema millei VB511283, Isolated from Eastern India.</title>
        <authorList>
            <person name="Sen D."/>
            <person name="Chandrababunaidu M.M."/>
            <person name="Singh D."/>
            <person name="Sanghi N."/>
            <person name="Ghorai A."/>
            <person name="Mishra G.P."/>
            <person name="Madduluri M."/>
            <person name="Adhikary S.P."/>
            <person name="Tripathy S."/>
        </authorList>
    </citation>
    <scope>NUCLEOTIDE SEQUENCE [LARGE SCALE GENOMIC DNA]</scope>
    <source>
        <strain evidence="3 4">VB511283</strain>
    </source>
</reference>
<accession>A0A9X5EA25</accession>
<evidence type="ECO:0000256" key="2">
    <source>
        <dbReference type="SAM" id="SignalP"/>
    </source>
</evidence>
<dbReference type="PROSITE" id="PS51257">
    <property type="entry name" value="PROKAR_LIPOPROTEIN"/>
    <property type="match status" value="1"/>
</dbReference>
<proteinExistence type="predicted"/>
<gene>
    <name evidence="3" type="ORF">QH73_0024430</name>
</gene>
<dbReference type="EMBL" id="JTJC03000011">
    <property type="protein sequence ID" value="NHC37746.1"/>
    <property type="molecule type" value="Genomic_DNA"/>
</dbReference>
<feature type="signal peptide" evidence="2">
    <location>
        <begin position="1"/>
        <end position="38"/>
    </location>
</feature>
<name>A0A9X5EA25_9CYAN</name>
<feature type="compositionally biased region" description="Acidic residues" evidence="1">
    <location>
        <begin position="555"/>
        <end position="572"/>
    </location>
</feature>
<keyword evidence="2" id="KW-0732">Signal</keyword>
<evidence type="ECO:0000313" key="4">
    <source>
        <dbReference type="Proteomes" id="UP000031532"/>
    </source>
</evidence>
<feature type="compositionally biased region" description="Low complexity" evidence="1">
    <location>
        <begin position="411"/>
        <end position="420"/>
    </location>
</feature>
<evidence type="ECO:0008006" key="5">
    <source>
        <dbReference type="Google" id="ProtNLM"/>
    </source>
</evidence>
<organism evidence="3 4">
    <name type="scientific">Scytonema millei VB511283</name>
    <dbReference type="NCBI Taxonomy" id="1245923"/>
    <lineage>
        <taxon>Bacteria</taxon>
        <taxon>Bacillati</taxon>
        <taxon>Cyanobacteriota</taxon>
        <taxon>Cyanophyceae</taxon>
        <taxon>Nostocales</taxon>
        <taxon>Scytonemataceae</taxon>
        <taxon>Scytonema</taxon>
    </lineage>
</organism>
<sequence>MVAIAKLQKMAKAAIAVLVSACLSLGLVSCGSSDTLRAATPPNARSTVQLAGNITEVAPPEAILQLRQALESRQPQVKILSPQPDEVLQDDTVSARFQVQDLPVFQNSDLGLGPHLHVILDNQPYEAVYDVQKPFVLSNLSPGTHTLRVFASRPWHESFKNEGAYAQTTFHVFTKTDDNNPNSSQPLLTYSRPKGSYGAEPILLDFYLTNAPLHLAAQADPQDEVPDWRIRCTINGKSFIIDRWEPIYLKGFNTGKNWVQLEFLDEQGNPVKNVFNNTVRVISYDPNSQDTLSKLVRGELSAAAARGIIDPDYKGEVEAAPTPVPPAVEETTPSQPEERQAEPEEKPAETEIETPEIETKEPTPVPPAKAEEPKGFFNRFRRPAATPSPALPEVKESPAPELTPPAVEPQPEISPEVESAVEPEEKPEAAPKKLEEEQPKGFFNRFRRSPVVAPSPTPEVEAPAPELTTPEATEPLPEIAPEVPAVEITPPVAPTPATPDSPVRAHSSAPLPTPDSRTGGFRNPPLPTPDSQRFGGYFNRFRRPPTATPTPTLPEVEESPASELTTPEEETTTQEIAPELTTPVEPTQPIAPETPKTQNPIGQKFGGYFNRFRRPQVTPSPNVSPALPEITAPSEQPIPETESSGDAELVPPVGVPENMGDRN</sequence>
<dbReference type="Proteomes" id="UP000031532">
    <property type="component" value="Unassembled WGS sequence"/>
</dbReference>
<feature type="compositionally biased region" description="Basic and acidic residues" evidence="1">
    <location>
        <begin position="336"/>
        <end position="349"/>
    </location>
</feature>
<keyword evidence="4" id="KW-1185">Reference proteome</keyword>
<feature type="compositionally biased region" description="Low complexity" evidence="1">
    <location>
        <begin position="480"/>
        <end position="490"/>
    </location>
</feature>
<feature type="compositionally biased region" description="Basic and acidic residues" evidence="1">
    <location>
        <begin position="423"/>
        <end position="439"/>
    </location>
</feature>
<feature type="chain" id="PRO_5040907041" description="FHA domain containing protein" evidence="2">
    <location>
        <begin position="39"/>
        <end position="663"/>
    </location>
</feature>
<dbReference type="OrthoDB" id="421804at2"/>
<feature type="region of interest" description="Disordered" evidence="1">
    <location>
        <begin position="314"/>
        <end position="663"/>
    </location>
</feature>
<dbReference type="AlphaFoldDB" id="A0A9X5EA25"/>
<evidence type="ECO:0000256" key="1">
    <source>
        <dbReference type="SAM" id="MobiDB-lite"/>
    </source>
</evidence>